<dbReference type="CDD" id="cd24058">
    <property type="entry name" value="ASKHA_NBD_ROK_PPGK"/>
    <property type="match status" value="1"/>
</dbReference>
<dbReference type="PANTHER" id="PTHR18964:SF146">
    <property type="entry name" value="POLYPHOSPHATE GLUCOKINASE"/>
    <property type="match status" value="1"/>
</dbReference>
<organism evidence="1 2">
    <name type="scientific">Lutimonas vermicola</name>
    <dbReference type="NCBI Taxonomy" id="414288"/>
    <lineage>
        <taxon>Bacteria</taxon>
        <taxon>Pseudomonadati</taxon>
        <taxon>Bacteroidota</taxon>
        <taxon>Flavobacteriia</taxon>
        <taxon>Flavobacteriales</taxon>
        <taxon>Flavobacteriaceae</taxon>
        <taxon>Lutimonas</taxon>
    </lineage>
</organism>
<sequence length="255" mass="27475">MKLNQKHGKMHILGIDIGGSGIKGGIVDTTTGEMITDKFRLKTPRPALPMAVAKTVHKIVDHFNWKGEVGAGFPTPLFHGKCLSGGNLHKDWKGVQADELFKSVTGLEFTVINDADAAAEAEMHFGAGKGEEGLVVVITLGTGIGSGLFFNGVLIPNSELGHVSYKGEAFEKYAADSIRKKEDLSYAKWGKRLNKYFQHIELILSPDLFIIGGGASKKLDKFKDQIKIRARMIPAQNKNEAGIIGAAVGAFDEVG</sequence>
<evidence type="ECO:0000313" key="2">
    <source>
        <dbReference type="Proteomes" id="UP001474120"/>
    </source>
</evidence>
<evidence type="ECO:0000313" key="1">
    <source>
        <dbReference type="EMBL" id="MEL4455310.1"/>
    </source>
</evidence>
<gene>
    <name evidence="1" type="ORF">AABB81_05345</name>
</gene>
<protein>
    <submittedName>
        <fullName evidence="1">ROK family protein</fullName>
    </submittedName>
</protein>
<reference evidence="1 2" key="1">
    <citation type="submission" date="2024-04" db="EMBL/GenBank/DDBJ databases">
        <title>whole genome sequencing of Lutimonas vermicola strain IMCC1616.</title>
        <authorList>
            <person name="Bae S.S."/>
        </authorList>
    </citation>
    <scope>NUCLEOTIDE SEQUENCE [LARGE SCALE GENOMIC DNA]</scope>
    <source>
        <strain evidence="1 2">IMCC1616</strain>
    </source>
</reference>
<name>A0ABU9L0F3_9FLAO</name>
<proteinExistence type="predicted"/>
<dbReference type="InterPro" id="IPR000600">
    <property type="entry name" value="ROK"/>
</dbReference>
<dbReference type="RefSeq" id="WP_342159124.1">
    <property type="nucleotide sequence ID" value="NZ_JBCDNA010000001.1"/>
</dbReference>
<dbReference type="Proteomes" id="UP001474120">
    <property type="component" value="Unassembled WGS sequence"/>
</dbReference>
<accession>A0ABU9L0F3</accession>
<dbReference type="PANTHER" id="PTHR18964">
    <property type="entry name" value="ROK (REPRESSOR, ORF, KINASE) FAMILY"/>
    <property type="match status" value="1"/>
</dbReference>
<keyword evidence="2" id="KW-1185">Reference proteome</keyword>
<dbReference type="Gene3D" id="3.30.420.40">
    <property type="match status" value="2"/>
</dbReference>
<dbReference type="InterPro" id="IPR043129">
    <property type="entry name" value="ATPase_NBD"/>
</dbReference>
<comment type="caution">
    <text evidence="1">The sequence shown here is derived from an EMBL/GenBank/DDBJ whole genome shotgun (WGS) entry which is preliminary data.</text>
</comment>
<dbReference type="SUPFAM" id="SSF53067">
    <property type="entry name" value="Actin-like ATPase domain"/>
    <property type="match status" value="1"/>
</dbReference>
<dbReference type="NCBIfam" id="NF045942">
    <property type="entry name" value="PolPhglucPhase"/>
    <property type="match status" value="1"/>
</dbReference>
<dbReference type="Pfam" id="PF00480">
    <property type="entry name" value="ROK"/>
    <property type="match status" value="1"/>
</dbReference>
<dbReference type="EMBL" id="JBCDNA010000001">
    <property type="protein sequence ID" value="MEL4455310.1"/>
    <property type="molecule type" value="Genomic_DNA"/>
</dbReference>